<dbReference type="InterPro" id="IPR036188">
    <property type="entry name" value="FAD/NAD-bd_sf"/>
</dbReference>
<keyword evidence="2" id="KW-0285">Flavoprotein</keyword>
<protein>
    <submittedName>
        <fullName evidence="5">Uncharacterized protein</fullName>
    </submittedName>
</protein>
<dbReference type="Gene3D" id="3.50.50.60">
    <property type="entry name" value="FAD/NAD(P)-binding domain"/>
    <property type="match status" value="2"/>
</dbReference>
<evidence type="ECO:0000313" key="5">
    <source>
        <dbReference type="EMBL" id="KAL1865924.1"/>
    </source>
</evidence>
<keyword evidence="4" id="KW-0560">Oxidoreductase</keyword>
<dbReference type="InterPro" id="IPR051209">
    <property type="entry name" value="FAD-bind_Monooxygenase_sf"/>
</dbReference>
<dbReference type="Pfam" id="PF00743">
    <property type="entry name" value="FMO-like"/>
    <property type="match status" value="1"/>
</dbReference>
<dbReference type="EMBL" id="JAZHXJ010000281">
    <property type="protein sequence ID" value="KAL1865924.1"/>
    <property type="molecule type" value="Genomic_DNA"/>
</dbReference>
<dbReference type="SUPFAM" id="SSF51905">
    <property type="entry name" value="FAD/NAD(P)-binding domain"/>
    <property type="match status" value="3"/>
</dbReference>
<sequence length="594" mass="66831">MSPLIDDGAPTVTVPSVQKVPLVASPAAPKLFGWPTTNENGYTIREQPMGTKRPMKVVVLGAGASGINFLKMAADKLENVELVCYEKNSDVGGTWLENVYPGVACDIPSVSYQFTWEPHIWPEYYSSGHEIWKYLRGIVDKYELMRFIKLSHSVSGAEWSDEEGKWTITVRGPDGEIIEDSCDIFLNGGGILNNFRYPDIQGLHEFKGKLMHTARWDNGFDLSGKRVAVIGAGSSAAQVVPSIQPIVKELHSFIKSPTWITAGFAQRFAGPDGGNFQSQKARLRDDPAAYLEYRKMIEAEIGQRFRFLMKGGPEATEARRAKEMRRKLKGNQEIADAIIPKNFAVGCRRPTPGEGFLESLIAPNVRVHTKQMQRITETGFVAHDMTVHDVDVIICATGFDTSWVPRFPVVARGKNLQDVWRGKTPLSYLAVGVPEFPNYFTFAGPYGPLAVGSLLPIIEVFTNYIITTINKMQLENIKSMAPRMEPALAFKEHHDLYVQRTAWSDPCSSWFKKGDPNGILTMYPGSRVHFFELLGTPRYEDYDIRYMSNNQWEFLGNGFHMREFDGRDTTYWMGLLGGEDRQPEYHEDILLKSS</sequence>
<dbReference type="PANTHER" id="PTHR42877">
    <property type="entry name" value="L-ORNITHINE N(5)-MONOOXYGENASE-RELATED"/>
    <property type="match status" value="1"/>
</dbReference>
<name>A0ABR3WQT8_9PEZI</name>
<keyword evidence="3" id="KW-0274">FAD</keyword>
<evidence type="ECO:0000256" key="1">
    <source>
        <dbReference type="ARBA" id="ARBA00010139"/>
    </source>
</evidence>
<evidence type="ECO:0000313" key="6">
    <source>
        <dbReference type="Proteomes" id="UP001586593"/>
    </source>
</evidence>
<proteinExistence type="inferred from homology"/>
<accession>A0ABR3WQT8</accession>
<gene>
    <name evidence="5" type="ORF">VTK73DRAFT_5008</name>
</gene>
<dbReference type="InterPro" id="IPR020946">
    <property type="entry name" value="Flavin_mOase-like"/>
</dbReference>
<reference evidence="5 6" key="1">
    <citation type="journal article" date="2024" name="Commun. Biol.">
        <title>Comparative genomic analysis of thermophilic fungi reveals convergent evolutionary adaptations and gene losses.</title>
        <authorList>
            <person name="Steindorff A.S."/>
            <person name="Aguilar-Pontes M.V."/>
            <person name="Robinson A.J."/>
            <person name="Andreopoulos B."/>
            <person name="LaButti K."/>
            <person name="Kuo A."/>
            <person name="Mondo S."/>
            <person name="Riley R."/>
            <person name="Otillar R."/>
            <person name="Haridas S."/>
            <person name="Lipzen A."/>
            <person name="Grimwood J."/>
            <person name="Schmutz J."/>
            <person name="Clum A."/>
            <person name="Reid I.D."/>
            <person name="Moisan M.C."/>
            <person name="Butler G."/>
            <person name="Nguyen T.T.M."/>
            <person name="Dewar K."/>
            <person name="Conant G."/>
            <person name="Drula E."/>
            <person name="Henrissat B."/>
            <person name="Hansel C."/>
            <person name="Singer S."/>
            <person name="Hutchinson M.I."/>
            <person name="de Vries R.P."/>
            <person name="Natvig D.O."/>
            <person name="Powell A.J."/>
            <person name="Tsang A."/>
            <person name="Grigoriev I.V."/>
        </authorList>
    </citation>
    <scope>NUCLEOTIDE SEQUENCE [LARGE SCALE GENOMIC DNA]</scope>
    <source>
        <strain evidence="5 6">ATCC 24622</strain>
    </source>
</reference>
<dbReference type="Proteomes" id="UP001586593">
    <property type="component" value="Unassembled WGS sequence"/>
</dbReference>
<keyword evidence="6" id="KW-1185">Reference proteome</keyword>
<evidence type="ECO:0000256" key="4">
    <source>
        <dbReference type="ARBA" id="ARBA00023002"/>
    </source>
</evidence>
<comment type="similarity">
    <text evidence="1">Belongs to the FAD-binding monooxygenase family.</text>
</comment>
<evidence type="ECO:0000256" key="2">
    <source>
        <dbReference type="ARBA" id="ARBA00022630"/>
    </source>
</evidence>
<organism evidence="5 6">
    <name type="scientific">Phialemonium thermophilum</name>
    <dbReference type="NCBI Taxonomy" id="223376"/>
    <lineage>
        <taxon>Eukaryota</taxon>
        <taxon>Fungi</taxon>
        <taxon>Dikarya</taxon>
        <taxon>Ascomycota</taxon>
        <taxon>Pezizomycotina</taxon>
        <taxon>Sordariomycetes</taxon>
        <taxon>Sordariomycetidae</taxon>
        <taxon>Cephalothecales</taxon>
        <taxon>Cephalothecaceae</taxon>
        <taxon>Phialemonium</taxon>
    </lineage>
</organism>
<evidence type="ECO:0000256" key="3">
    <source>
        <dbReference type="ARBA" id="ARBA00022827"/>
    </source>
</evidence>
<dbReference type="PANTHER" id="PTHR42877:SF7">
    <property type="entry name" value="FLAVIN-BINDING MONOOXYGENASE-RELATED"/>
    <property type="match status" value="1"/>
</dbReference>
<comment type="caution">
    <text evidence="5">The sequence shown here is derived from an EMBL/GenBank/DDBJ whole genome shotgun (WGS) entry which is preliminary data.</text>
</comment>